<feature type="chain" id="PRO_5043124222" evidence="1">
    <location>
        <begin position="20"/>
        <end position="169"/>
    </location>
</feature>
<proteinExistence type="predicted"/>
<dbReference type="WBParaSite" id="HPLM_0001843001-mRNA-1">
    <property type="protein sequence ID" value="HPLM_0001843001-mRNA-1"/>
    <property type="gene ID" value="HPLM_0001843001"/>
</dbReference>
<dbReference type="InterPro" id="IPR003677">
    <property type="entry name" value="ANIS5_cation-bd"/>
</dbReference>
<keyword evidence="4" id="KW-1185">Reference proteome</keyword>
<dbReference type="PANTHER" id="PTHR21593:SF36">
    <property type="entry name" value="DUF148 DOMAIN-CONTAINING PROTEIN-RELATED"/>
    <property type="match status" value="1"/>
</dbReference>
<protein>
    <submittedName>
        <fullName evidence="5">DUF148 domain-containing protein</fullName>
    </submittedName>
</protein>
<feature type="domain" description="SXP/RAL-2 family protein Ani s 5-like cation-binding" evidence="2">
    <location>
        <begin position="50"/>
        <end position="150"/>
    </location>
</feature>
<evidence type="ECO:0000313" key="4">
    <source>
        <dbReference type="Proteomes" id="UP000268014"/>
    </source>
</evidence>
<name>A0A0N4X254_HAEPC</name>
<sequence>MKNVFVLLIVIASIQTCMCDDMADHLGGYMGRGCRKGAPQPLFLKNATKEARKEYSAILRNRNTTIAEQNSEIWDWAVKNGLQVSGNSENFEQVEEYNRNRTLIEQELKQNFTELISDLPHILSEFFSIIGNEAQTRTEMKMALGDLKIRNTKVRSLEQHHSAWNRRFA</sequence>
<dbReference type="InterPro" id="IPR052823">
    <property type="entry name" value="SXP/RAL-2_related"/>
</dbReference>
<reference evidence="5" key="1">
    <citation type="submission" date="2017-02" db="UniProtKB">
        <authorList>
            <consortium name="WormBaseParasite"/>
        </authorList>
    </citation>
    <scope>IDENTIFICATION</scope>
</reference>
<accession>A0A0N4X254</accession>
<reference evidence="3 4" key="2">
    <citation type="submission" date="2018-11" db="EMBL/GenBank/DDBJ databases">
        <authorList>
            <consortium name="Pathogen Informatics"/>
        </authorList>
    </citation>
    <scope>NUCLEOTIDE SEQUENCE [LARGE SCALE GENOMIC DNA]</scope>
    <source>
        <strain evidence="3 4">MHpl1</strain>
    </source>
</reference>
<dbReference type="OrthoDB" id="5867022at2759"/>
<organism evidence="5">
    <name type="scientific">Haemonchus placei</name>
    <name type="common">Barber's pole worm</name>
    <dbReference type="NCBI Taxonomy" id="6290"/>
    <lineage>
        <taxon>Eukaryota</taxon>
        <taxon>Metazoa</taxon>
        <taxon>Ecdysozoa</taxon>
        <taxon>Nematoda</taxon>
        <taxon>Chromadorea</taxon>
        <taxon>Rhabditida</taxon>
        <taxon>Rhabditina</taxon>
        <taxon>Rhabditomorpha</taxon>
        <taxon>Strongyloidea</taxon>
        <taxon>Trichostrongylidae</taxon>
        <taxon>Haemonchus</taxon>
    </lineage>
</organism>
<dbReference type="EMBL" id="UZAF01020564">
    <property type="protein sequence ID" value="VDO70964.1"/>
    <property type="molecule type" value="Genomic_DNA"/>
</dbReference>
<evidence type="ECO:0000256" key="1">
    <source>
        <dbReference type="SAM" id="SignalP"/>
    </source>
</evidence>
<evidence type="ECO:0000313" key="5">
    <source>
        <dbReference type="WBParaSite" id="HPLM_0001843001-mRNA-1"/>
    </source>
</evidence>
<dbReference type="Proteomes" id="UP000268014">
    <property type="component" value="Unassembled WGS sequence"/>
</dbReference>
<feature type="signal peptide" evidence="1">
    <location>
        <begin position="1"/>
        <end position="19"/>
    </location>
</feature>
<dbReference type="STRING" id="6290.A0A0N4X254"/>
<dbReference type="PANTHER" id="PTHR21593">
    <property type="entry name" value="PRION-LIKE- Q/N-RICH -DOMAIN-BEARING PROTEIN PROTEIN"/>
    <property type="match status" value="1"/>
</dbReference>
<dbReference type="Pfam" id="PF02520">
    <property type="entry name" value="ANIS5_cation-bd"/>
    <property type="match status" value="1"/>
</dbReference>
<gene>
    <name evidence="3" type="ORF">HPLM_LOCUS18422</name>
</gene>
<keyword evidence="1" id="KW-0732">Signal</keyword>
<evidence type="ECO:0000259" key="2">
    <source>
        <dbReference type="Pfam" id="PF02520"/>
    </source>
</evidence>
<evidence type="ECO:0000313" key="3">
    <source>
        <dbReference type="EMBL" id="VDO70964.1"/>
    </source>
</evidence>
<dbReference type="AlphaFoldDB" id="A0A0N4X254"/>